<dbReference type="Proteomes" id="UP001364890">
    <property type="component" value="Unassembled WGS sequence"/>
</dbReference>
<reference evidence="1 2" key="1">
    <citation type="submission" date="2024-01" db="EMBL/GenBank/DDBJ databases">
        <title>Seven novel Bacillus-like species.</title>
        <authorList>
            <person name="Liu G."/>
        </authorList>
    </citation>
    <scope>NUCLEOTIDE SEQUENCE [LARGE SCALE GENOMIC DNA]</scope>
    <source>
        <strain evidence="1 2">FJAT-51614</strain>
    </source>
</reference>
<gene>
    <name evidence="1" type="ORF">WAX74_18815</name>
</gene>
<evidence type="ECO:0000313" key="2">
    <source>
        <dbReference type="Proteomes" id="UP001364890"/>
    </source>
</evidence>
<accession>A0ABU8F9I7</accession>
<sequence length="53" mass="5969">MKVQEIALVAKLNPAISERNRKQEEKFEYNKDAGLFGKEVQGATTLSAVNFKK</sequence>
<dbReference type="EMBL" id="JBAWSY010000025">
    <property type="protein sequence ID" value="MEI4771676.1"/>
    <property type="molecule type" value="Genomic_DNA"/>
</dbReference>
<evidence type="ECO:0000313" key="1">
    <source>
        <dbReference type="EMBL" id="MEI4771676.1"/>
    </source>
</evidence>
<protein>
    <submittedName>
        <fullName evidence="1">Uncharacterized protein</fullName>
    </submittedName>
</protein>
<name>A0ABU8F9I7_9BACI</name>
<keyword evidence="2" id="KW-1185">Reference proteome</keyword>
<organism evidence="1 2">
    <name type="scientific">Psychrobacillus mangrovi</name>
    <dbReference type="NCBI Taxonomy" id="3117745"/>
    <lineage>
        <taxon>Bacteria</taxon>
        <taxon>Bacillati</taxon>
        <taxon>Bacillota</taxon>
        <taxon>Bacilli</taxon>
        <taxon>Bacillales</taxon>
        <taxon>Bacillaceae</taxon>
        <taxon>Psychrobacillus</taxon>
    </lineage>
</organism>
<comment type="caution">
    <text evidence="1">The sequence shown here is derived from an EMBL/GenBank/DDBJ whole genome shotgun (WGS) entry which is preliminary data.</text>
</comment>
<proteinExistence type="predicted"/>